<dbReference type="AlphaFoldDB" id="A0AA46E0F6"/>
<evidence type="ECO:0000313" key="5">
    <source>
        <dbReference type="Proteomes" id="UP000294678"/>
    </source>
</evidence>
<organism evidence="4 5">
    <name type="scientific">Hypnocyclicus thermotrophus</name>
    <dbReference type="NCBI Taxonomy" id="1627895"/>
    <lineage>
        <taxon>Bacteria</taxon>
        <taxon>Fusobacteriati</taxon>
        <taxon>Fusobacteriota</taxon>
        <taxon>Fusobacteriia</taxon>
        <taxon>Fusobacteriales</taxon>
        <taxon>Fusobacteriaceae</taxon>
        <taxon>Hypnocyclicus</taxon>
    </lineage>
</organism>
<evidence type="ECO:0000313" key="4">
    <source>
        <dbReference type="EMBL" id="TDT72016.1"/>
    </source>
</evidence>
<dbReference type="EMBL" id="SOBG01000002">
    <property type="protein sequence ID" value="TDT72016.1"/>
    <property type="molecule type" value="Genomic_DNA"/>
</dbReference>
<evidence type="ECO:0000256" key="2">
    <source>
        <dbReference type="RuleBase" id="RU003616"/>
    </source>
</evidence>
<keyword evidence="5" id="KW-1185">Reference proteome</keyword>
<name>A0AA46E0F6_9FUSO</name>
<dbReference type="CDD" id="cd06471">
    <property type="entry name" value="ACD_LpsHSP_like"/>
    <property type="match status" value="1"/>
</dbReference>
<dbReference type="SUPFAM" id="SSF49764">
    <property type="entry name" value="HSP20-like chaperones"/>
    <property type="match status" value="1"/>
</dbReference>
<protein>
    <submittedName>
        <fullName evidence="4">Heat shock protein Hsp20</fullName>
    </submittedName>
</protein>
<proteinExistence type="inferred from homology"/>
<keyword evidence="4" id="KW-0346">Stress response</keyword>
<sequence>MRNLITTKKWNPFLREKDYFDSIFDSFDSFFGSPSLFSDNFQKFSTDISETDNAYIISADLPGVKKEDVKLELHEGYLKISAERKEEKEEKNKKFFRKERIYGSFVRNIPLPNYLNITKEEIEAKFENGVLNVTIPKKLDENNQKQYQTIEIK</sequence>
<gene>
    <name evidence="4" type="ORF">EV215_0712</name>
</gene>
<feature type="domain" description="SHSP" evidence="3">
    <location>
        <begin position="35"/>
        <end position="153"/>
    </location>
</feature>
<dbReference type="PANTHER" id="PTHR11527">
    <property type="entry name" value="HEAT-SHOCK PROTEIN 20 FAMILY MEMBER"/>
    <property type="match status" value="1"/>
</dbReference>
<reference evidence="4 5" key="1">
    <citation type="submission" date="2019-03" db="EMBL/GenBank/DDBJ databases">
        <title>Genomic Encyclopedia of Type Strains, Phase IV (KMG-IV): sequencing the most valuable type-strain genomes for metagenomic binning, comparative biology and taxonomic classification.</title>
        <authorList>
            <person name="Goeker M."/>
        </authorList>
    </citation>
    <scope>NUCLEOTIDE SEQUENCE [LARGE SCALE GENOMIC DNA]</scope>
    <source>
        <strain evidence="4 5">DSM 100055</strain>
    </source>
</reference>
<accession>A0AA46E0F6</accession>
<dbReference type="Gene3D" id="2.60.40.790">
    <property type="match status" value="1"/>
</dbReference>
<dbReference type="RefSeq" id="WP_134112603.1">
    <property type="nucleotide sequence ID" value="NZ_SOBG01000002.1"/>
</dbReference>
<dbReference type="InterPro" id="IPR002068">
    <property type="entry name" value="A-crystallin/Hsp20_dom"/>
</dbReference>
<comment type="similarity">
    <text evidence="1 2">Belongs to the small heat shock protein (HSP20) family.</text>
</comment>
<dbReference type="InterPro" id="IPR008978">
    <property type="entry name" value="HSP20-like_chaperone"/>
</dbReference>
<evidence type="ECO:0000259" key="3">
    <source>
        <dbReference type="PROSITE" id="PS01031"/>
    </source>
</evidence>
<comment type="caution">
    <text evidence="4">The sequence shown here is derived from an EMBL/GenBank/DDBJ whole genome shotgun (WGS) entry which is preliminary data.</text>
</comment>
<dbReference type="InterPro" id="IPR031107">
    <property type="entry name" value="Small_HSP"/>
</dbReference>
<dbReference type="PROSITE" id="PS01031">
    <property type="entry name" value="SHSP"/>
    <property type="match status" value="1"/>
</dbReference>
<dbReference type="Proteomes" id="UP000294678">
    <property type="component" value="Unassembled WGS sequence"/>
</dbReference>
<evidence type="ECO:0000256" key="1">
    <source>
        <dbReference type="PROSITE-ProRule" id="PRU00285"/>
    </source>
</evidence>
<dbReference type="Pfam" id="PF00011">
    <property type="entry name" value="HSP20"/>
    <property type="match status" value="1"/>
</dbReference>